<protein>
    <submittedName>
        <fullName evidence="2">Uncharacterized protein</fullName>
    </submittedName>
</protein>
<accession>A0A485NGX7</accession>
<dbReference type="AlphaFoldDB" id="A0A485NGX7"/>
<proteinExistence type="predicted"/>
<evidence type="ECO:0000313" key="3">
    <source>
        <dbReference type="Proteomes" id="UP000386466"/>
    </source>
</evidence>
<sequence length="76" mass="8106">PVLPKRYSPREDTRDVSPGGKLKQDVPAGDPCSWFETRPSTGLVVKKNGHRWSPSSCGGFSGPLKRTGVLKEGGGV</sequence>
<evidence type="ECO:0000256" key="1">
    <source>
        <dbReference type="SAM" id="MobiDB-lite"/>
    </source>
</evidence>
<gene>
    <name evidence="2" type="ORF">LYPA_23C001294</name>
</gene>
<dbReference type="EMBL" id="CAAGRJ010012716">
    <property type="protein sequence ID" value="VFV29462.1"/>
    <property type="molecule type" value="Genomic_DNA"/>
</dbReference>
<keyword evidence="3" id="KW-1185">Reference proteome</keyword>
<evidence type="ECO:0000313" key="2">
    <source>
        <dbReference type="EMBL" id="VFV29462.1"/>
    </source>
</evidence>
<feature type="region of interest" description="Disordered" evidence="1">
    <location>
        <begin position="1"/>
        <end position="76"/>
    </location>
</feature>
<organism evidence="2 3">
    <name type="scientific">Lynx pardinus</name>
    <name type="common">Iberian lynx</name>
    <name type="synonym">Felis pardina</name>
    <dbReference type="NCBI Taxonomy" id="191816"/>
    <lineage>
        <taxon>Eukaryota</taxon>
        <taxon>Metazoa</taxon>
        <taxon>Chordata</taxon>
        <taxon>Craniata</taxon>
        <taxon>Vertebrata</taxon>
        <taxon>Euteleostomi</taxon>
        <taxon>Mammalia</taxon>
        <taxon>Eutheria</taxon>
        <taxon>Laurasiatheria</taxon>
        <taxon>Carnivora</taxon>
        <taxon>Feliformia</taxon>
        <taxon>Felidae</taxon>
        <taxon>Felinae</taxon>
        <taxon>Lynx</taxon>
    </lineage>
</organism>
<dbReference type="Proteomes" id="UP000386466">
    <property type="component" value="Unassembled WGS sequence"/>
</dbReference>
<reference evidence="2 3" key="1">
    <citation type="submission" date="2019-01" db="EMBL/GenBank/DDBJ databases">
        <authorList>
            <person name="Alioto T."/>
            <person name="Alioto T."/>
        </authorList>
    </citation>
    <scope>NUCLEOTIDE SEQUENCE [LARGE SCALE GENOMIC DNA]</scope>
</reference>
<name>A0A485NGX7_LYNPA</name>
<feature type="non-terminal residue" evidence="2">
    <location>
        <position position="1"/>
    </location>
</feature>